<dbReference type="AlphaFoldDB" id="A0A8D5FY14"/>
<proteinExistence type="predicted"/>
<dbReference type="RefSeq" id="WP_221764405.1">
    <property type="nucleotide sequence ID" value="NZ_AP024110.1"/>
</dbReference>
<evidence type="ECO:0000313" key="1">
    <source>
        <dbReference type="EMBL" id="BCM23825.1"/>
    </source>
</evidence>
<name>A0A8D5FY14_9PROT</name>
<evidence type="ECO:0000313" key="2">
    <source>
        <dbReference type="Proteomes" id="UP000826722"/>
    </source>
</evidence>
<accession>A0A8D5FY14</accession>
<gene>
    <name evidence="1" type="ORF">ZMTM_00840</name>
</gene>
<dbReference type="Proteomes" id="UP000826722">
    <property type="component" value="Chromosome"/>
</dbReference>
<sequence>MSHSLYVVRDKTSGHFINELPAGHGHDLFVPDIAHAFVWRDRSVANNLSISLSHGGRTCEVVEIEPTEGVES</sequence>
<keyword evidence="2" id="KW-1185">Reference proteome</keyword>
<protein>
    <submittedName>
        <fullName evidence="1">Uncharacterized protein</fullName>
    </submittedName>
</protein>
<dbReference type="EMBL" id="AP024110">
    <property type="protein sequence ID" value="BCM23825.1"/>
    <property type="molecule type" value="Genomic_DNA"/>
</dbReference>
<dbReference type="KEGG" id="mpau:ZMTM_00840"/>
<organism evidence="1 2">
    <name type="scientific">Methyloradius palustris</name>
    <dbReference type="NCBI Taxonomy" id="2778876"/>
    <lineage>
        <taxon>Bacteria</taxon>
        <taxon>Pseudomonadati</taxon>
        <taxon>Pseudomonadota</taxon>
        <taxon>Betaproteobacteria</taxon>
        <taxon>Nitrosomonadales</taxon>
        <taxon>Methylophilaceae</taxon>
        <taxon>Methyloradius</taxon>
    </lineage>
</organism>
<reference evidence="1" key="1">
    <citation type="journal article" date="2021" name="Arch. Microbiol.">
        <title>Methyloradius palustris gen. nov., sp. nov., a methanol-oxidizing bacterium isolated from snow.</title>
        <authorList>
            <person name="Miyadera T."/>
            <person name="Kojima H."/>
            <person name="Fukui M."/>
        </authorList>
    </citation>
    <scope>NUCLEOTIDE SEQUENCE</scope>
    <source>
        <strain evidence="1">Zm11</strain>
    </source>
</reference>